<evidence type="ECO:0000256" key="1">
    <source>
        <dbReference type="ARBA" id="ARBA00022801"/>
    </source>
</evidence>
<dbReference type="Gene3D" id="2.60.120.260">
    <property type="entry name" value="Galactose-binding domain-like"/>
    <property type="match status" value="1"/>
</dbReference>
<name>A0A285QZR5_9SPHN</name>
<keyword evidence="2" id="KW-0732">Signal</keyword>
<evidence type="ECO:0000256" key="2">
    <source>
        <dbReference type="SAM" id="SignalP"/>
    </source>
</evidence>
<feature type="domain" description="CBM-cenC" evidence="3">
    <location>
        <begin position="35"/>
        <end position="134"/>
    </location>
</feature>
<evidence type="ECO:0000313" key="5">
    <source>
        <dbReference type="Proteomes" id="UP000219494"/>
    </source>
</evidence>
<evidence type="ECO:0000259" key="3">
    <source>
        <dbReference type="Pfam" id="PF02018"/>
    </source>
</evidence>
<dbReference type="RefSeq" id="WP_097064406.1">
    <property type="nucleotide sequence ID" value="NZ_OBMI01000003.1"/>
</dbReference>
<dbReference type="Proteomes" id="UP000219494">
    <property type="component" value="Unassembled WGS sequence"/>
</dbReference>
<keyword evidence="5" id="KW-1185">Reference proteome</keyword>
<reference evidence="4 5" key="1">
    <citation type="submission" date="2017-07" db="EMBL/GenBank/DDBJ databases">
        <authorList>
            <person name="Sun Z.S."/>
            <person name="Albrecht U."/>
            <person name="Echele G."/>
            <person name="Lee C.C."/>
        </authorList>
    </citation>
    <scope>NUCLEOTIDE SEQUENCE [LARGE SCALE GENOMIC DNA]</scope>
    <source>
        <strain evidence="4 5">CGMCC 1.12672</strain>
    </source>
</reference>
<dbReference type="AlphaFoldDB" id="A0A285QZR5"/>
<protein>
    <submittedName>
        <fullName evidence="4">Carbohydrate binding domain-containing protein</fullName>
    </submittedName>
</protein>
<dbReference type="InterPro" id="IPR008979">
    <property type="entry name" value="Galactose-bd-like_sf"/>
</dbReference>
<feature type="signal peptide" evidence="2">
    <location>
        <begin position="1"/>
        <end position="18"/>
    </location>
</feature>
<evidence type="ECO:0000313" key="4">
    <source>
        <dbReference type="EMBL" id="SOB87400.1"/>
    </source>
</evidence>
<gene>
    <name evidence="4" type="ORF">SAMN06297144_2532</name>
</gene>
<dbReference type="InterPro" id="IPR003305">
    <property type="entry name" value="CenC_carb-bd"/>
</dbReference>
<feature type="chain" id="PRO_5012357434" evidence="2">
    <location>
        <begin position="19"/>
        <end position="196"/>
    </location>
</feature>
<organism evidence="4 5">
    <name type="scientific">Sphingomonas guangdongensis</name>
    <dbReference type="NCBI Taxonomy" id="1141890"/>
    <lineage>
        <taxon>Bacteria</taxon>
        <taxon>Pseudomonadati</taxon>
        <taxon>Pseudomonadota</taxon>
        <taxon>Alphaproteobacteria</taxon>
        <taxon>Sphingomonadales</taxon>
        <taxon>Sphingomonadaceae</taxon>
        <taxon>Sphingomonas</taxon>
    </lineage>
</organism>
<dbReference type="SUPFAM" id="SSF49785">
    <property type="entry name" value="Galactose-binding domain-like"/>
    <property type="match status" value="1"/>
</dbReference>
<dbReference type="EMBL" id="OBMI01000003">
    <property type="protein sequence ID" value="SOB87400.1"/>
    <property type="molecule type" value="Genomic_DNA"/>
</dbReference>
<accession>A0A285QZR5</accession>
<proteinExistence type="predicted"/>
<dbReference type="GO" id="GO:0016798">
    <property type="term" value="F:hydrolase activity, acting on glycosyl bonds"/>
    <property type="evidence" value="ECO:0007669"/>
    <property type="project" value="InterPro"/>
</dbReference>
<sequence length="196" mass="20043">MRYLVCGLALAALATAGAAQQARIKETIISDPASAGWNFDGNPKVKQVKADGLPGGQALLVTIAAKGANPWDVQARMKVKDGVAAGDTVTFGFYARADKPDPGKETAGVTVRVQRAAAPYDATVEGALEIGREWAFHCLTGVARTALTAAETEVSVQLAGDRHAVAFGPWMATKLPAGAGANAKTGLPCGKAPGTT</sequence>
<keyword evidence="1" id="KW-0378">Hydrolase</keyword>
<dbReference type="Pfam" id="PF02018">
    <property type="entry name" value="CBM_4_9"/>
    <property type="match status" value="1"/>
</dbReference>
<dbReference type="OrthoDB" id="7561968at2"/>